<proteinExistence type="predicted"/>
<feature type="region of interest" description="Disordered" evidence="2">
    <location>
        <begin position="1"/>
        <end position="20"/>
    </location>
</feature>
<dbReference type="Gene3D" id="3.30.1370.10">
    <property type="entry name" value="K Homology domain, type 1"/>
    <property type="match status" value="1"/>
</dbReference>
<dbReference type="GO" id="GO:0000381">
    <property type="term" value="P:regulation of alternative mRNA splicing, via spliceosome"/>
    <property type="evidence" value="ECO:0007669"/>
    <property type="project" value="TreeGrafter"/>
</dbReference>
<evidence type="ECO:0000256" key="2">
    <source>
        <dbReference type="SAM" id="MobiDB-lite"/>
    </source>
</evidence>
<keyword evidence="1" id="KW-0694">RNA-binding</keyword>
<sequence length="376" mass="39926">MNQTNQMPGNKNGASGPPIDNDLLEVLKLERESIGDTTFPNAARLLDKEIEQVSRGKLSDFLDVTSDSKKCKLNSKVYIPHKEFPKFNFVGKLLGPKGLSLKRLQEDTGTKMSILGKGSMRDKNKEEECRKEGGKYAHLNEELHVLVEVFAPPAEAYSRLSHAMAELRKYLTPEYNDEIRQEQFQELMNLGDPGSAGAPRGRGGRGRGMPGGPAPRGRGAMGGGPMGRGSALGRGGIPAGRGASRGGLLSGRGAMGGGMVPPPAPTPLVGRGALAREPDYDDGYGAGYDDAYGESSYSAGGRDAYEEDYSAGGASDTQYFDYGHGSTATRDRYDDAGYGDSWGSGSLGGGRGSGSTYKAPTSLRAAPRQHPYGRGY</sequence>
<name>A0A1S3JBK2_LINAN</name>
<protein>
    <submittedName>
        <fullName evidence="5">KH domain-containing, RNA-binding, signal transduction-associated protein 3</fullName>
    </submittedName>
</protein>
<evidence type="ECO:0000313" key="5">
    <source>
        <dbReference type="RefSeq" id="XP_013407264.1"/>
    </source>
</evidence>
<dbReference type="GO" id="GO:0003729">
    <property type="term" value="F:mRNA binding"/>
    <property type="evidence" value="ECO:0007669"/>
    <property type="project" value="TreeGrafter"/>
</dbReference>
<feature type="compositionally biased region" description="Gly residues" evidence="2">
    <location>
        <begin position="340"/>
        <end position="353"/>
    </location>
</feature>
<dbReference type="InterPro" id="IPR045071">
    <property type="entry name" value="BBP-like"/>
</dbReference>
<keyword evidence="4" id="KW-1185">Reference proteome</keyword>
<organism evidence="4 5">
    <name type="scientific">Lingula anatina</name>
    <name type="common">Brachiopod</name>
    <name type="synonym">Lingula unguis</name>
    <dbReference type="NCBI Taxonomy" id="7574"/>
    <lineage>
        <taxon>Eukaryota</taxon>
        <taxon>Metazoa</taxon>
        <taxon>Spiralia</taxon>
        <taxon>Lophotrochozoa</taxon>
        <taxon>Brachiopoda</taxon>
        <taxon>Linguliformea</taxon>
        <taxon>Lingulata</taxon>
        <taxon>Lingulida</taxon>
        <taxon>Linguloidea</taxon>
        <taxon>Lingulidae</taxon>
        <taxon>Lingula</taxon>
    </lineage>
</organism>
<evidence type="ECO:0000256" key="1">
    <source>
        <dbReference type="ARBA" id="ARBA00022884"/>
    </source>
</evidence>
<feature type="region of interest" description="Disordered" evidence="2">
    <location>
        <begin position="334"/>
        <end position="376"/>
    </location>
</feature>
<dbReference type="RefSeq" id="XP_013407264.1">
    <property type="nucleotide sequence ID" value="XM_013551810.1"/>
</dbReference>
<dbReference type="Proteomes" id="UP000085678">
    <property type="component" value="Unplaced"/>
</dbReference>
<evidence type="ECO:0000313" key="4">
    <source>
        <dbReference type="Proteomes" id="UP000085678"/>
    </source>
</evidence>
<dbReference type="CDD" id="cd22384">
    <property type="entry name" value="KH-I_KHDRBS"/>
    <property type="match status" value="1"/>
</dbReference>
<dbReference type="GeneID" id="106171456"/>
<gene>
    <name evidence="5" type="primary">LOC106171456</name>
</gene>
<dbReference type="OrthoDB" id="6777263at2759"/>
<dbReference type="InterPro" id="IPR036612">
    <property type="entry name" value="KH_dom_type_1_sf"/>
</dbReference>
<feature type="compositionally biased region" description="Polar residues" evidence="2">
    <location>
        <begin position="1"/>
        <end position="13"/>
    </location>
</feature>
<dbReference type="SMART" id="SM00322">
    <property type="entry name" value="KH"/>
    <property type="match status" value="1"/>
</dbReference>
<dbReference type="InParanoid" id="A0A1S3JBK2"/>
<dbReference type="SUPFAM" id="SSF54791">
    <property type="entry name" value="Eukaryotic type KH-domain (KH-domain type I)"/>
    <property type="match status" value="1"/>
</dbReference>
<accession>A0A1S3JBK2</accession>
<dbReference type="Pfam" id="PF22675">
    <property type="entry name" value="KH-I_KHDC4-BBP"/>
    <property type="match status" value="1"/>
</dbReference>
<feature type="region of interest" description="Disordered" evidence="2">
    <location>
        <begin position="190"/>
        <end position="287"/>
    </location>
</feature>
<dbReference type="STRING" id="7574.A0A1S3JBK2"/>
<dbReference type="AlphaFoldDB" id="A0A1S3JBK2"/>
<feature type="domain" description="K Homology" evidence="3">
    <location>
        <begin position="71"/>
        <end position="168"/>
    </location>
</feature>
<dbReference type="OMA" id="SYREQPY"/>
<dbReference type="PANTHER" id="PTHR11208:SF42">
    <property type="entry name" value="QUAKING RELATED 54B, ISOFORM E"/>
    <property type="match status" value="1"/>
</dbReference>
<evidence type="ECO:0000259" key="3">
    <source>
        <dbReference type="SMART" id="SM00322"/>
    </source>
</evidence>
<dbReference type="PANTHER" id="PTHR11208">
    <property type="entry name" value="RNA-BINDING PROTEIN RELATED"/>
    <property type="match status" value="1"/>
</dbReference>
<feature type="compositionally biased region" description="Gly residues" evidence="2">
    <location>
        <begin position="219"/>
        <end position="259"/>
    </location>
</feature>
<dbReference type="InterPro" id="IPR055256">
    <property type="entry name" value="KH_1_KHDC4/BBP-like"/>
</dbReference>
<dbReference type="GO" id="GO:0005634">
    <property type="term" value="C:nucleus"/>
    <property type="evidence" value="ECO:0007669"/>
    <property type="project" value="TreeGrafter"/>
</dbReference>
<dbReference type="InterPro" id="IPR004087">
    <property type="entry name" value="KH_dom"/>
</dbReference>
<dbReference type="KEGG" id="lak:106171456"/>
<reference evidence="5" key="1">
    <citation type="submission" date="2025-08" db="UniProtKB">
        <authorList>
            <consortium name="RefSeq"/>
        </authorList>
    </citation>
    <scope>IDENTIFICATION</scope>
    <source>
        <tissue evidence="5">Gonads</tissue>
    </source>
</reference>